<keyword evidence="2" id="KW-1185">Reference proteome</keyword>
<sequence>MSFTRRPGSGRSRQISRREVHHIGPLCLLEPYEGAWLKDIWDRGAHYVCCRVVTGRDMEVDSAKFPIRRLEIVVRDAIGKRNLGCGKSLEAKQNLQLSGAERQDEQPISKNISFKKEKSKRNTTCKDIAYSAGAF</sequence>
<gene>
    <name evidence="1" type="ORF">TNCV_2047071</name>
</gene>
<accession>A0A8X6SU57</accession>
<comment type="caution">
    <text evidence="1">The sequence shown here is derived from an EMBL/GenBank/DDBJ whole genome shotgun (WGS) entry which is preliminary data.</text>
</comment>
<dbReference type="EMBL" id="BMAU01021348">
    <property type="protein sequence ID" value="GFY18301.1"/>
    <property type="molecule type" value="Genomic_DNA"/>
</dbReference>
<organism evidence="1 2">
    <name type="scientific">Trichonephila clavipes</name>
    <name type="common">Golden silk orbweaver</name>
    <name type="synonym">Nephila clavipes</name>
    <dbReference type="NCBI Taxonomy" id="2585209"/>
    <lineage>
        <taxon>Eukaryota</taxon>
        <taxon>Metazoa</taxon>
        <taxon>Ecdysozoa</taxon>
        <taxon>Arthropoda</taxon>
        <taxon>Chelicerata</taxon>
        <taxon>Arachnida</taxon>
        <taxon>Araneae</taxon>
        <taxon>Araneomorphae</taxon>
        <taxon>Entelegynae</taxon>
        <taxon>Araneoidea</taxon>
        <taxon>Nephilidae</taxon>
        <taxon>Trichonephila</taxon>
    </lineage>
</organism>
<protein>
    <submittedName>
        <fullName evidence="1">Uncharacterized protein</fullName>
    </submittedName>
</protein>
<dbReference type="AlphaFoldDB" id="A0A8X6SU57"/>
<name>A0A8X6SU57_TRICX</name>
<evidence type="ECO:0000313" key="2">
    <source>
        <dbReference type="Proteomes" id="UP000887159"/>
    </source>
</evidence>
<dbReference type="Proteomes" id="UP000887159">
    <property type="component" value="Unassembled WGS sequence"/>
</dbReference>
<proteinExistence type="predicted"/>
<evidence type="ECO:0000313" key="1">
    <source>
        <dbReference type="EMBL" id="GFY18301.1"/>
    </source>
</evidence>
<reference evidence="1" key="1">
    <citation type="submission" date="2020-08" db="EMBL/GenBank/DDBJ databases">
        <title>Multicomponent nature underlies the extraordinary mechanical properties of spider dragline silk.</title>
        <authorList>
            <person name="Kono N."/>
            <person name="Nakamura H."/>
            <person name="Mori M."/>
            <person name="Yoshida Y."/>
            <person name="Ohtoshi R."/>
            <person name="Malay A.D."/>
            <person name="Moran D.A.P."/>
            <person name="Tomita M."/>
            <person name="Numata K."/>
            <person name="Arakawa K."/>
        </authorList>
    </citation>
    <scope>NUCLEOTIDE SEQUENCE</scope>
</reference>